<gene>
    <name evidence="3" type="ORF">G0Q06_12890</name>
</gene>
<name>A0A6B2M5F8_9BACT</name>
<dbReference type="GO" id="GO:0003700">
    <property type="term" value="F:DNA-binding transcription factor activity"/>
    <property type="evidence" value="ECO:0007669"/>
    <property type="project" value="TreeGrafter"/>
</dbReference>
<dbReference type="Proteomes" id="UP000478417">
    <property type="component" value="Unassembled WGS sequence"/>
</dbReference>
<accession>A0A6B2M5F8</accession>
<dbReference type="PANTHER" id="PTHR46797">
    <property type="entry name" value="HTH-TYPE TRANSCRIPTIONAL REGULATOR"/>
    <property type="match status" value="1"/>
</dbReference>
<evidence type="ECO:0000313" key="4">
    <source>
        <dbReference type="Proteomes" id="UP000478417"/>
    </source>
</evidence>
<dbReference type="RefSeq" id="WP_163966807.1">
    <property type="nucleotide sequence ID" value="NZ_JAAGNX010000003.1"/>
</dbReference>
<dbReference type="PANTHER" id="PTHR46797:SF1">
    <property type="entry name" value="METHYLPHOSPHONATE SYNTHASE"/>
    <property type="match status" value="1"/>
</dbReference>
<dbReference type="EMBL" id="JAAGNX010000003">
    <property type="protein sequence ID" value="NDV63354.1"/>
    <property type="molecule type" value="Genomic_DNA"/>
</dbReference>
<dbReference type="SUPFAM" id="SSF47413">
    <property type="entry name" value="lambda repressor-like DNA-binding domains"/>
    <property type="match status" value="1"/>
</dbReference>
<evidence type="ECO:0000313" key="3">
    <source>
        <dbReference type="EMBL" id="NDV63354.1"/>
    </source>
</evidence>
<keyword evidence="4" id="KW-1185">Reference proteome</keyword>
<comment type="caution">
    <text evidence="3">The sequence shown here is derived from an EMBL/GenBank/DDBJ whole genome shotgun (WGS) entry which is preliminary data.</text>
</comment>
<dbReference type="InterPro" id="IPR050807">
    <property type="entry name" value="TransReg_Diox_bact_type"/>
</dbReference>
<sequence>MTPSEQLGRVIRRLRQENGYSQEDFAAVCDVHRTYMGQIERGIGNPSLQLLVRIAKSLGISLSQLIQEAGL</sequence>
<proteinExistence type="predicted"/>
<dbReference type="GO" id="GO:0003677">
    <property type="term" value="F:DNA binding"/>
    <property type="evidence" value="ECO:0007669"/>
    <property type="project" value="UniProtKB-KW"/>
</dbReference>
<feature type="domain" description="HTH cro/C1-type" evidence="2">
    <location>
        <begin position="11"/>
        <end position="65"/>
    </location>
</feature>
<dbReference type="CDD" id="cd00093">
    <property type="entry name" value="HTH_XRE"/>
    <property type="match status" value="1"/>
</dbReference>
<dbReference type="GO" id="GO:0005829">
    <property type="term" value="C:cytosol"/>
    <property type="evidence" value="ECO:0007669"/>
    <property type="project" value="TreeGrafter"/>
</dbReference>
<dbReference type="InterPro" id="IPR010982">
    <property type="entry name" value="Lambda_DNA-bd_dom_sf"/>
</dbReference>
<evidence type="ECO:0000259" key="2">
    <source>
        <dbReference type="PROSITE" id="PS50943"/>
    </source>
</evidence>
<organism evidence="3 4">
    <name type="scientific">Oceanipulchritudo coccoides</name>
    <dbReference type="NCBI Taxonomy" id="2706888"/>
    <lineage>
        <taxon>Bacteria</taxon>
        <taxon>Pseudomonadati</taxon>
        <taxon>Verrucomicrobiota</taxon>
        <taxon>Opitutia</taxon>
        <taxon>Puniceicoccales</taxon>
        <taxon>Oceanipulchritudinaceae</taxon>
        <taxon>Oceanipulchritudo</taxon>
    </lineage>
</organism>
<evidence type="ECO:0000256" key="1">
    <source>
        <dbReference type="ARBA" id="ARBA00023125"/>
    </source>
</evidence>
<reference evidence="3 4" key="1">
    <citation type="submission" date="2020-02" db="EMBL/GenBank/DDBJ databases">
        <title>Albibacoteraceae fam. nov., the first described family within the subdivision 4 Verrucomicrobia.</title>
        <authorList>
            <person name="Xi F."/>
        </authorList>
    </citation>
    <scope>NUCLEOTIDE SEQUENCE [LARGE SCALE GENOMIC DNA]</scope>
    <source>
        <strain evidence="3 4">CK1056</strain>
    </source>
</reference>
<dbReference type="Gene3D" id="1.10.260.40">
    <property type="entry name" value="lambda repressor-like DNA-binding domains"/>
    <property type="match status" value="1"/>
</dbReference>
<dbReference type="Pfam" id="PF01381">
    <property type="entry name" value="HTH_3"/>
    <property type="match status" value="1"/>
</dbReference>
<dbReference type="PROSITE" id="PS50943">
    <property type="entry name" value="HTH_CROC1"/>
    <property type="match status" value="1"/>
</dbReference>
<keyword evidence="1" id="KW-0238">DNA-binding</keyword>
<dbReference type="InterPro" id="IPR001387">
    <property type="entry name" value="Cro/C1-type_HTH"/>
</dbReference>
<protein>
    <submittedName>
        <fullName evidence="3">Helix-turn-helix transcriptional regulator</fullName>
    </submittedName>
</protein>
<dbReference type="AlphaFoldDB" id="A0A6B2M5F8"/>
<dbReference type="SMART" id="SM00530">
    <property type="entry name" value="HTH_XRE"/>
    <property type="match status" value="1"/>
</dbReference>